<evidence type="ECO:0000313" key="2">
    <source>
        <dbReference type="EMBL" id="CAG6647832.1"/>
    </source>
</evidence>
<name>A0A8D8RFQ5_9HEMI</name>
<dbReference type="AlphaFoldDB" id="A0A8D8RFQ5"/>
<sequence length="111" mass="12631">MKQYDQLISIITTGKIDRTIHILLYSYSQQDNGLSFFLGVFLMLFIFLTLGFHFVARLVNNNDRYSCNICLFCDYISTTNDTLAIFSLILASLQAGRKLVNCTLDTGTKIQ</sequence>
<keyword evidence="1" id="KW-0472">Membrane</keyword>
<organism evidence="2">
    <name type="scientific">Cacopsylla melanoneura</name>
    <dbReference type="NCBI Taxonomy" id="428564"/>
    <lineage>
        <taxon>Eukaryota</taxon>
        <taxon>Metazoa</taxon>
        <taxon>Ecdysozoa</taxon>
        <taxon>Arthropoda</taxon>
        <taxon>Hexapoda</taxon>
        <taxon>Insecta</taxon>
        <taxon>Pterygota</taxon>
        <taxon>Neoptera</taxon>
        <taxon>Paraneoptera</taxon>
        <taxon>Hemiptera</taxon>
        <taxon>Sternorrhyncha</taxon>
        <taxon>Psylloidea</taxon>
        <taxon>Psyllidae</taxon>
        <taxon>Psyllinae</taxon>
        <taxon>Cacopsylla</taxon>
    </lineage>
</organism>
<reference evidence="2" key="1">
    <citation type="submission" date="2021-05" db="EMBL/GenBank/DDBJ databases">
        <authorList>
            <person name="Alioto T."/>
            <person name="Alioto T."/>
            <person name="Gomez Garrido J."/>
        </authorList>
    </citation>
    <scope>NUCLEOTIDE SEQUENCE</scope>
</reference>
<keyword evidence="1" id="KW-1133">Transmembrane helix</keyword>
<evidence type="ECO:0000256" key="1">
    <source>
        <dbReference type="SAM" id="Phobius"/>
    </source>
</evidence>
<protein>
    <submittedName>
        <fullName evidence="2">Uncharacterized protein</fullName>
    </submittedName>
</protein>
<keyword evidence="1" id="KW-0812">Transmembrane</keyword>
<dbReference type="EMBL" id="HBUF01148920">
    <property type="protein sequence ID" value="CAG6647832.1"/>
    <property type="molecule type" value="Transcribed_RNA"/>
</dbReference>
<proteinExistence type="predicted"/>
<feature type="transmembrane region" description="Helical" evidence="1">
    <location>
        <begin position="34"/>
        <end position="56"/>
    </location>
</feature>
<accession>A0A8D8RFQ5</accession>